<protein>
    <recommendedName>
        <fullName evidence="3">Phage tail protein</fullName>
    </recommendedName>
</protein>
<name>A0ABV1NZ02_9ACTN</name>
<reference evidence="1 2" key="1">
    <citation type="submission" date="2024-02" db="EMBL/GenBank/DDBJ databases">
        <title>Full genome sequence of Nocardioides kribbensis.</title>
        <authorList>
            <person name="Poletto B.L."/>
            <person name="Silva G."/>
            <person name="Galante D."/>
            <person name="Campos K.R."/>
            <person name="Santos M.B.N."/>
            <person name="Sacchi C.T."/>
        </authorList>
    </citation>
    <scope>NUCLEOTIDE SEQUENCE [LARGE SCALE GENOMIC DNA]</scope>
    <source>
        <strain evidence="1 2">O4R</strain>
    </source>
</reference>
<dbReference type="Pfam" id="PF25595">
    <property type="entry name" value="Phage_TTP_16"/>
    <property type="match status" value="1"/>
</dbReference>
<comment type="caution">
    <text evidence="1">The sequence shown here is derived from an EMBL/GenBank/DDBJ whole genome shotgun (WGS) entry which is preliminary data.</text>
</comment>
<proteinExistence type="predicted"/>
<keyword evidence="2" id="KW-1185">Reference proteome</keyword>
<sequence>MAEPLRPTAALTHGRENWYLVTTVAGSAPTTAEMTATSTLDITHIAFASTGQPSQSTNRVTAERRLGDTTVAERIGDTSYQGGDMLYAFSPQAAAASPGKKLYELIPAGTQAFLVRRLNIARATAPAAGQFVDVFPVEFGPSMPTKSGDGEAAEAAATCSFAVTDTPTFNVAIAA</sequence>
<dbReference type="InterPro" id="IPR058009">
    <property type="entry name" value="TTP_Phage_16"/>
</dbReference>
<dbReference type="RefSeq" id="WP_349804637.1">
    <property type="nucleotide sequence ID" value="NZ_JBEGDP010000010.1"/>
</dbReference>
<evidence type="ECO:0000313" key="2">
    <source>
        <dbReference type="Proteomes" id="UP001482520"/>
    </source>
</evidence>
<dbReference type="EMBL" id="JBEGDP010000010">
    <property type="protein sequence ID" value="MEQ7847719.1"/>
    <property type="molecule type" value="Genomic_DNA"/>
</dbReference>
<evidence type="ECO:0008006" key="3">
    <source>
        <dbReference type="Google" id="ProtNLM"/>
    </source>
</evidence>
<organism evidence="1 2">
    <name type="scientific">Nocardioides kribbensis</name>
    <dbReference type="NCBI Taxonomy" id="305517"/>
    <lineage>
        <taxon>Bacteria</taxon>
        <taxon>Bacillati</taxon>
        <taxon>Actinomycetota</taxon>
        <taxon>Actinomycetes</taxon>
        <taxon>Propionibacteriales</taxon>
        <taxon>Nocardioidaceae</taxon>
        <taxon>Nocardioides</taxon>
    </lineage>
</organism>
<accession>A0ABV1NZ02</accession>
<dbReference type="Proteomes" id="UP001482520">
    <property type="component" value="Unassembled WGS sequence"/>
</dbReference>
<evidence type="ECO:0000313" key="1">
    <source>
        <dbReference type="EMBL" id="MEQ7847719.1"/>
    </source>
</evidence>
<gene>
    <name evidence="1" type="ORF">V6R90_10550</name>
</gene>